<dbReference type="GO" id="GO:0005680">
    <property type="term" value="C:anaphase-promoting complex"/>
    <property type="evidence" value="ECO:0007669"/>
    <property type="project" value="TreeGrafter"/>
</dbReference>
<feature type="compositionally biased region" description="Acidic residues" evidence="6">
    <location>
        <begin position="79"/>
        <end position="92"/>
    </location>
</feature>
<dbReference type="Gene3D" id="2.130.10.10">
    <property type="entry name" value="YVTN repeat-like/Quinoprotein amine dehydrogenase"/>
    <property type="match status" value="1"/>
</dbReference>
<proteinExistence type="inferred from homology"/>
<dbReference type="PROSITE" id="PS50082">
    <property type="entry name" value="WD_REPEATS_2"/>
    <property type="match status" value="4"/>
</dbReference>
<evidence type="ECO:0000313" key="8">
    <source>
        <dbReference type="EMBL" id="ORZ11144.1"/>
    </source>
</evidence>
<comment type="similarity">
    <text evidence="1">Belongs to the WD repeat CDC20/Fizzy family.</text>
</comment>
<evidence type="ECO:0000259" key="7">
    <source>
        <dbReference type="Pfam" id="PF24807"/>
    </source>
</evidence>
<feature type="repeat" description="WD" evidence="5">
    <location>
        <begin position="486"/>
        <end position="530"/>
    </location>
</feature>
<feature type="repeat" description="WD" evidence="5">
    <location>
        <begin position="580"/>
        <end position="613"/>
    </location>
</feature>
<dbReference type="GO" id="GO:0010997">
    <property type="term" value="F:anaphase-promoting complex binding"/>
    <property type="evidence" value="ECO:0007669"/>
    <property type="project" value="InterPro"/>
</dbReference>
<dbReference type="PROSITE" id="PS00678">
    <property type="entry name" value="WD_REPEATS_1"/>
    <property type="match status" value="1"/>
</dbReference>
<comment type="caution">
    <text evidence="8">The sequence shown here is derived from an EMBL/GenBank/DDBJ whole genome shotgun (WGS) entry which is preliminary data.</text>
</comment>
<dbReference type="AlphaFoldDB" id="A0A1X2I7W3"/>
<feature type="region of interest" description="Disordered" evidence="6">
    <location>
        <begin position="348"/>
        <end position="368"/>
    </location>
</feature>
<accession>A0A1X2I7W3</accession>
<protein>
    <submittedName>
        <fullName evidence="8">WD40-repeat-containing domain protein</fullName>
    </submittedName>
</protein>
<evidence type="ECO:0000313" key="9">
    <source>
        <dbReference type="Proteomes" id="UP000193560"/>
    </source>
</evidence>
<feature type="domain" description="CDC20/Fizzy WD40" evidence="7">
    <location>
        <begin position="294"/>
        <end position="611"/>
    </location>
</feature>
<dbReference type="InterPro" id="IPR056150">
    <property type="entry name" value="WD40_CDC20-Fz"/>
</dbReference>
<dbReference type="Pfam" id="PF24807">
    <property type="entry name" value="WD40_CDC20-Fz"/>
    <property type="match status" value="1"/>
</dbReference>
<dbReference type="GO" id="GO:1905786">
    <property type="term" value="P:positive regulation of anaphase-promoting complex-dependent catabolic process"/>
    <property type="evidence" value="ECO:0007669"/>
    <property type="project" value="TreeGrafter"/>
</dbReference>
<reference evidence="8 9" key="1">
    <citation type="submission" date="2016-07" db="EMBL/GenBank/DDBJ databases">
        <title>Pervasive Adenine N6-methylation of Active Genes in Fungi.</title>
        <authorList>
            <consortium name="DOE Joint Genome Institute"/>
            <person name="Mondo S.J."/>
            <person name="Dannebaum R.O."/>
            <person name="Kuo R.C."/>
            <person name="Labutti K."/>
            <person name="Haridas S."/>
            <person name="Kuo A."/>
            <person name="Salamov A."/>
            <person name="Ahrendt S.R."/>
            <person name="Lipzen A."/>
            <person name="Sullivan W."/>
            <person name="Andreopoulos W.B."/>
            <person name="Clum A."/>
            <person name="Lindquist E."/>
            <person name="Daum C."/>
            <person name="Ramamoorthy G.K."/>
            <person name="Gryganskyi A."/>
            <person name="Culley D."/>
            <person name="Magnuson J.K."/>
            <person name="James T.Y."/>
            <person name="O'Malley M.A."/>
            <person name="Stajich J.E."/>
            <person name="Spatafora J.W."/>
            <person name="Visel A."/>
            <person name="Grigoriev I.V."/>
        </authorList>
    </citation>
    <scope>NUCLEOTIDE SEQUENCE [LARGE SCALE GENOMIC DNA]</scope>
    <source>
        <strain evidence="8 9">NRRL 1336</strain>
    </source>
</reference>
<evidence type="ECO:0000256" key="1">
    <source>
        <dbReference type="ARBA" id="ARBA00006445"/>
    </source>
</evidence>
<keyword evidence="2 5" id="KW-0853">WD repeat</keyword>
<dbReference type="PANTHER" id="PTHR19918">
    <property type="entry name" value="CELL DIVISION CYCLE 20 CDC20 FIZZY -RELATED"/>
    <property type="match status" value="1"/>
</dbReference>
<feature type="compositionally biased region" description="Basic and acidic residues" evidence="6">
    <location>
        <begin position="93"/>
        <end position="104"/>
    </location>
</feature>
<dbReference type="InterPro" id="IPR015943">
    <property type="entry name" value="WD40/YVTN_repeat-like_dom_sf"/>
</dbReference>
<keyword evidence="3" id="KW-0677">Repeat</keyword>
<dbReference type="Proteomes" id="UP000193560">
    <property type="component" value="Unassembled WGS sequence"/>
</dbReference>
<evidence type="ECO:0000256" key="2">
    <source>
        <dbReference type="ARBA" id="ARBA00022574"/>
    </source>
</evidence>
<dbReference type="PROSITE" id="PS50294">
    <property type="entry name" value="WD_REPEATS_REGION"/>
    <property type="match status" value="2"/>
</dbReference>
<feature type="repeat" description="WD" evidence="5">
    <location>
        <begin position="361"/>
        <end position="402"/>
    </location>
</feature>
<dbReference type="SUPFAM" id="SSF50978">
    <property type="entry name" value="WD40 repeat-like"/>
    <property type="match status" value="1"/>
</dbReference>
<evidence type="ECO:0000256" key="3">
    <source>
        <dbReference type="ARBA" id="ARBA00022737"/>
    </source>
</evidence>
<dbReference type="OrthoDB" id="10263272at2759"/>
<dbReference type="STRING" id="90262.A0A1X2I7W3"/>
<feature type="region of interest" description="Disordered" evidence="6">
    <location>
        <begin position="229"/>
        <end position="258"/>
    </location>
</feature>
<feature type="region of interest" description="Disordered" evidence="6">
    <location>
        <begin position="1"/>
        <end position="135"/>
    </location>
</feature>
<dbReference type="PANTHER" id="PTHR19918:SF1">
    <property type="entry name" value="FIZZY-RELATED PROTEIN HOMOLOG"/>
    <property type="match status" value="1"/>
</dbReference>
<dbReference type="GO" id="GO:1990757">
    <property type="term" value="F:ubiquitin ligase activator activity"/>
    <property type="evidence" value="ECO:0007669"/>
    <property type="project" value="TreeGrafter"/>
</dbReference>
<feature type="compositionally biased region" description="Basic residues" evidence="6">
    <location>
        <begin position="244"/>
        <end position="257"/>
    </location>
</feature>
<feature type="repeat" description="WD" evidence="5">
    <location>
        <begin position="444"/>
        <end position="485"/>
    </location>
</feature>
<dbReference type="InterPro" id="IPR019775">
    <property type="entry name" value="WD40_repeat_CS"/>
</dbReference>
<sequence length="631" mass="70879">MISEYRMKLRSSSAKRKAGELCGEDNDHQQNATAEASEAQLYLHGNREPNDGSAGLSDDDDGDDDGDQNQPVPRYAALFDDESDEADQDDNDDILRAASDDDILRVTPPPPEIPRTPIDLNSIFPPSPYGKSREPRIYGDRFIPLRDPNLVHDYNMHEPPSLRNPRHPSQQTEEEAARDLHERRMFQFYRSEVLHAPDTVQNFIETEADIGTNHVRTPRRLYKYSSPRAEHRPLPHASGSSSNHHPHVYPNHHHHHARESPFLNASPISDNGIKIMNALQRPTRYVNRTAIKILDAPDLQDDFYLNLVDWGSDDCLAVGLGTCVYLWDANTSRVTKLCDLMDDTSNNDDGDGGSNGNNKTPHSDPEQVTSVNWAQESQHLAIGTNRSRVLLWDVKANRKLRSWHNHTARVGSLAWNRNIMTSASRDHHIFHHDVRSPAPYFRDMNVHTQEVCGLKWSLDGSMLASGGNDNKLVIWNSHENMALHTFGEHTAAVKALAWSPHERSCLVSGGGTADKTIKFWNAQRGMMLDSYDTGSQVCNVAWSKRSQEIVSTHGFANQHVSSSNQVIVWNAKTMHRVATLTGHSSRVLFMSMDNSGSTVVTGAGDETLRFWDVFAGVEPPRKEINKVTTLR</sequence>
<evidence type="ECO:0000256" key="6">
    <source>
        <dbReference type="SAM" id="MobiDB-lite"/>
    </source>
</evidence>
<keyword evidence="9" id="KW-1185">Reference proteome</keyword>
<dbReference type="EMBL" id="MCGE01000022">
    <property type="protein sequence ID" value="ORZ11144.1"/>
    <property type="molecule type" value="Genomic_DNA"/>
</dbReference>
<organism evidence="8 9">
    <name type="scientific">Absidia repens</name>
    <dbReference type="NCBI Taxonomy" id="90262"/>
    <lineage>
        <taxon>Eukaryota</taxon>
        <taxon>Fungi</taxon>
        <taxon>Fungi incertae sedis</taxon>
        <taxon>Mucoromycota</taxon>
        <taxon>Mucoromycotina</taxon>
        <taxon>Mucoromycetes</taxon>
        <taxon>Mucorales</taxon>
        <taxon>Cunninghamellaceae</taxon>
        <taxon>Absidia</taxon>
    </lineage>
</organism>
<dbReference type="InterPro" id="IPR033010">
    <property type="entry name" value="Cdc20/Fizzy"/>
</dbReference>
<dbReference type="GO" id="GO:0031145">
    <property type="term" value="P:anaphase-promoting complex-dependent catabolic process"/>
    <property type="evidence" value="ECO:0007669"/>
    <property type="project" value="TreeGrafter"/>
</dbReference>
<dbReference type="InterPro" id="IPR001680">
    <property type="entry name" value="WD40_rpt"/>
</dbReference>
<name>A0A1X2I7W3_9FUNG</name>
<dbReference type="SMART" id="SM00320">
    <property type="entry name" value="WD40"/>
    <property type="match status" value="6"/>
</dbReference>
<evidence type="ECO:0000256" key="5">
    <source>
        <dbReference type="PROSITE-ProRule" id="PRU00221"/>
    </source>
</evidence>
<keyword evidence="4" id="KW-0131">Cell cycle</keyword>
<dbReference type="InterPro" id="IPR036322">
    <property type="entry name" value="WD40_repeat_dom_sf"/>
</dbReference>
<feature type="compositionally biased region" description="Acidic residues" evidence="6">
    <location>
        <begin position="57"/>
        <end position="67"/>
    </location>
</feature>
<gene>
    <name evidence="8" type="ORF">BCR42DRAFT_440741</name>
</gene>
<evidence type="ECO:0000256" key="4">
    <source>
        <dbReference type="ARBA" id="ARBA00023306"/>
    </source>
</evidence>